<dbReference type="EMBL" id="CP042469">
    <property type="protein sequence ID" value="QOX65382.1"/>
    <property type="molecule type" value="Genomic_DNA"/>
</dbReference>
<reference evidence="1" key="1">
    <citation type="submission" date="2019-08" db="EMBL/GenBank/DDBJ databases">
        <title>Genome sequence of Clostridiales bacterium MT110.</title>
        <authorList>
            <person name="Cao J."/>
        </authorList>
    </citation>
    <scope>NUCLEOTIDE SEQUENCE</scope>
    <source>
        <strain evidence="1">MT110</strain>
    </source>
</reference>
<sequence length="46" mass="4918">MDLQLIEAGLEVTAFGLGGVFAVLILFYCATKIMLAVATKTAKKEK</sequence>
<evidence type="ECO:0000313" key="2">
    <source>
        <dbReference type="Proteomes" id="UP000594014"/>
    </source>
</evidence>
<gene>
    <name evidence="1" type="ORF">FRZ06_19505</name>
</gene>
<protein>
    <submittedName>
        <fullName evidence="1">Oxaloacetate decarboxylase</fullName>
    </submittedName>
</protein>
<dbReference type="Proteomes" id="UP000594014">
    <property type="component" value="Chromosome"/>
</dbReference>
<organism evidence="1 2">
    <name type="scientific">Anoxybacterium hadale</name>
    <dbReference type="NCBI Taxonomy" id="3408580"/>
    <lineage>
        <taxon>Bacteria</taxon>
        <taxon>Bacillati</taxon>
        <taxon>Bacillota</taxon>
        <taxon>Clostridia</taxon>
        <taxon>Peptostreptococcales</taxon>
        <taxon>Anaerovoracaceae</taxon>
        <taxon>Anoxybacterium</taxon>
    </lineage>
</organism>
<name>A0ACD1AG18_9FIRM</name>
<accession>A0ACD1AG18</accession>
<keyword evidence="2" id="KW-1185">Reference proteome</keyword>
<proteinExistence type="predicted"/>
<evidence type="ECO:0000313" key="1">
    <source>
        <dbReference type="EMBL" id="QOX65382.1"/>
    </source>
</evidence>